<keyword evidence="3" id="KW-0547">Nucleotide-binding</keyword>
<dbReference type="RefSeq" id="WP_243306030.1">
    <property type="nucleotide sequence ID" value="NZ_JALGBI010000001.1"/>
</dbReference>
<dbReference type="InterPro" id="IPR032823">
    <property type="entry name" value="BCA_ABC_TP_C"/>
</dbReference>
<name>A0A9X1VWN6_9BURK</name>
<keyword evidence="7" id="KW-1185">Reference proteome</keyword>
<dbReference type="InterPro" id="IPR051120">
    <property type="entry name" value="ABC_AA/LPS_Transport"/>
</dbReference>
<dbReference type="Pfam" id="PF00005">
    <property type="entry name" value="ABC_tran"/>
    <property type="match status" value="1"/>
</dbReference>
<dbReference type="PANTHER" id="PTHR45772:SF9">
    <property type="entry name" value="CONSERVED COMPONENT OF ABC TRANSPORTER FOR NATURAL AMINO ACIDS"/>
    <property type="match status" value="1"/>
</dbReference>
<reference evidence="6" key="1">
    <citation type="submission" date="2022-03" db="EMBL/GenBank/DDBJ databases">
        <authorList>
            <person name="Woo C.Y."/>
        </authorList>
    </citation>
    <scope>NUCLEOTIDE SEQUENCE</scope>
    <source>
        <strain evidence="6">CYS-02</strain>
    </source>
</reference>
<evidence type="ECO:0000256" key="4">
    <source>
        <dbReference type="ARBA" id="ARBA00022840"/>
    </source>
</evidence>
<comment type="caution">
    <text evidence="6">The sequence shown here is derived from an EMBL/GenBank/DDBJ whole genome shotgun (WGS) entry which is preliminary data.</text>
</comment>
<dbReference type="Pfam" id="PF12399">
    <property type="entry name" value="BCA_ABC_TP_C"/>
    <property type="match status" value="1"/>
</dbReference>
<feature type="domain" description="ABC transporter" evidence="5">
    <location>
        <begin position="6"/>
        <end position="247"/>
    </location>
</feature>
<keyword evidence="2" id="KW-0472">Membrane</keyword>
<gene>
    <name evidence="6" type="ORF">MMF98_09480</name>
</gene>
<dbReference type="GO" id="GO:0016887">
    <property type="term" value="F:ATP hydrolysis activity"/>
    <property type="evidence" value="ECO:0007669"/>
    <property type="project" value="InterPro"/>
</dbReference>
<evidence type="ECO:0000256" key="1">
    <source>
        <dbReference type="ARBA" id="ARBA00022448"/>
    </source>
</evidence>
<keyword evidence="1" id="KW-0813">Transport</keyword>
<keyword evidence="2" id="KW-1003">Cell membrane</keyword>
<protein>
    <submittedName>
        <fullName evidence="6">ABC transporter ATP-binding protein</fullName>
    </submittedName>
</protein>
<evidence type="ECO:0000313" key="7">
    <source>
        <dbReference type="Proteomes" id="UP001139447"/>
    </source>
</evidence>
<dbReference type="SUPFAM" id="SSF52540">
    <property type="entry name" value="P-loop containing nucleoside triphosphate hydrolases"/>
    <property type="match status" value="1"/>
</dbReference>
<dbReference type="InterPro" id="IPR003593">
    <property type="entry name" value="AAA+_ATPase"/>
</dbReference>
<organism evidence="6 7">
    <name type="scientific">Variovorax terrae</name>
    <dbReference type="NCBI Taxonomy" id="2923278"/>
    <lineage>
        <taxon>Bacteria</taxon>
        <taxon>Pseudomonadati</taxon>
        <taxon>Pseudomonadota</taxon>
        <taxon>Betaproteobacteria</taxon>
        <taxon>Burkholderiales</taxon>
        <taxon>Comamonadaceae</taxon>
        <taxon>Variovorax</taxon>
    </lineage>
</organism>
<dbReference type="PROSITE" id="PS50893">
    <property type="entry name" value="ABC_TRANSPORTER_2"/>
    <property type="match status" value="1"/>
</dbReference>
<evidence type="ECO:0000256" key="2">
    <source>
        <dbReference type="ARBA" id="ARBA00022475"/>
    </source>
</evidence>
<dbReference type="AlphaFoldDB" id="A0A9X1VWN6"/>
<keyword evidence="4 6" id="KW-0067">ATP-binding</keyword>
<dbReference type="GO" id="GO:0005524">
    <property type="term" value="F:ATP binding"/>
    <property type="evidence" value="ECO:0007669"/>
    <property type="project" value="UniProtKB-KW"/>
</dbReference>
<accession>A0A9X1VWN6</accession>
<dbReference type="InterPro" id="IPR027417">
    <property type="entry name" value="P-loop_NTPase"/>
</dbReference>
<evidence type="ECO:0000313" key="6">
    <source>
        <dbReference type="EMBL" id="MCJ0763439.1"/>
    </source>
</evidence>
<evidence type="ECO:0000256" key="3">
    <source>
        <dbReference type="ARBA" id="ARBA00022741"/>
    </source>
</evidence>
<dbReference type="PANTHER" id="PTHR45772">
    <property type="entry name" value="CONSERVED COMPONENT OF ABC TRANSPORTER FOR NATURAL AMINO ACIDS-RELATED"/>
    <property type="match status" value="1"/>
</dbReference>
<proteinExistence type="predicted"/>
<evidence type="ECO:0000259" key="5">
    <source>
        <dbReference type="PROSITE" id="PS50893"/>
    </source>
</evidence>
<dbReference type="InterPro" id="IPR003439">
    <property type="entry name" value="ABC_transporter-like_ATP-bd"/>
</dbReference>
<dbReference type="Gene3D" id="3.40.50.300">
    <property type="entry name" value="P-loop containing nucleotide triphosphate hydrolases"/>
    <property type="match status" value="1"/>
</dbReference>
<sequence length="252" mass="27227">MPEVLLKAEGLTKRFGGLAAVNNVSVELWRDRIHAVIGPNGAGKSTLTNLLSGDLPPTQGRITLGNIDVTGWPPEKISRQGLGRSYQKTNIFAPFSVWENVRLAAQSRAPHAARWLEKATNFIANNDRAMRTIELCGLENRKNAIAGAISHGEQRQLEIAMTLATGPQVLLLDEPLAGMGVAEAERMVELLLKLKKDHAMMLVEHDMDAVFALADHLTVMVNGQVIASGTPADVRADANVQSAYLGEEDAHG</sequence>
<dbReference type="Proteomes" id="UP001139447">
    <property type="component" value="Unassembled WGS sequence"/>
</dbReference>
<dbReference type="GO" id="GO:0005886">
    <property type="term" value="C:plasma membrane"/>
    <property type="evidence" value="ECO:0007669"/>
    <property type="project" value="TreeGrafter"/>
</dbReference>
<dbReference type="EMBL" id="JALGBI010000001">
    <property type="protein sequence ID" value="MCJ0763439.1"/>
    <property type="molecule type" value="Genomic_DNA"/>
</dbReference>
<dbReference type="CDD" id="cd03219">
    <property type="entry name" value="ABC_Mj1267_LivG_branched"/>
    <property type="match status" value="1"/>
</dbReference>
<dbReference type="SMART" id="SM00382">
    <property type="entry name" value="AAA"/>
    <property type="match status" value="1"/>
</dbReference>